<dbReference type="Proteomes" id="UP000331127">
    <property type="component" value="Unassembled WGS sequence"/>
</dbReference>
<dbReference type="SUPFAM" id="SSF53756">
    <property type="entry name" value="UDP-Glycosyltransferase/glycogen phosphorylase"/>
    <property type="match status" value="1"/>
</dbReference>
<dbReference type="EMBL" id="BLAE01000003">
    <property type="protein sequence ID" value="GES06665.1"/>
    <property type="molecule type" value="Genomic_DNA"/>
</dbReference>
<name>A0A5M3WC71_9ACTN</name>
<dbReference type="GO" id="GO:1901137">
    <property type="term" value="P:carbohydrate derivative biosynthetic process"/>
    <property type="evidence" value="ECO:0007669"/>
    <property type="project" value="UniProtKB-ARBA"/>
</dbReference>
<dbReference type="Pfam" id="PF13439">
    <property type="entry name" value="Glyco_transf_4"/>
    <property type="match status" value="1"/>
</dbReference>
<dbReference type="OrthoDB" id="9787111at2"/>
<organism evidence="4 5">
    <name type="scientific">Acrocarpospora macrocephala</name>
    <dbReference type="NCBI Taxonomy" id="150177"/>
    <lineage>
        <taxon>Bacteria</taxon>
        <taxon>Bacillati</taxon>
        <taxon>Actinomycetota</taxon>
        <taxon>Actinomycetes</taxon>
        <taxon>Streptosporangiales</taxon>
        <taxon>Streptosporangiaceae</taxon>
        <taxon>Acrocarpospora</taxon>
    </lineage>
</organism>
<proteinExistence type="predicted"/>
<feature type="domain" description="Glycosyltransferase subfamily 4-like N-terminal" evidence="3">
    <location>
        <begin position="14"/>
        <end position="220"/>
    </location>
</feature>
<dbReference type="GO" id="GO:0016757">
    <property type="term" value="F:glycosyltransferase activity"/>
    <property type="evidence" value="ECO:0007669"/>
    <property type="project" value="UniProtKB-KW"/>
</dbReference>
<dbReference type="PANTHER" id="PTHR45947:SF13">
    <property type="entry name" value="TRANSFERASE"/>
    <property type="match status" value="1"/>
</dbReference>
<evidence type="ECO:0000256" key="2">
    <source>
        <dbReference type="ARBA" id="ARBA00022679"/>
    </source>
</evidence>
<accession>A0A5M3WC71</accession>
<gene>
    <name evidence="4" type="ORF">Amac_002600</name>
</gene>
<evidence type="ECO:0000313" key="5">
    <source>
        <dbReference type="Proteomes" id="UP000331127"/>
    </source>
</evidence>
<evidence type="ECO:0000259" key="3">
    <source>
        <dbReference type="Pfam" id="PF13439"/>
    </source>
</evidence>
<dbReference type="InterPro" id="IPR050194">
    <property type="entry name" value="Glycosyltransferase_grp1"/>
</dbReference>
<keyword evidence="2 4" id="KW-0808">Transferase</keyword>
<dbReference type="AlphaFoldDB" id="A0A5M3WC71"/>
<reference evidence="4 5" key="1">
    <citation type="submission" date="2019-10" db="EMBL/GenBank/DDBJ databases">
        <title>Whole genome shotgun sequence of Acrocarpospora macrocephala NBRC 16266.</title>
        <authorList>
            <person name="Ichikawa N."/>
            <person name="Kimura A."/>
            <person name="Kitahashi Y."/>
            <person name="Komaki H."/>
            <person name="Oguchi A."/>
        </authorList>
    </citation>
    <scope>NUCLEOTIDE SEQUENCE [LARGE SCALE GENOMIC DNA]</scope>
    <source>
        <strain evidence="4 5">NBRC 16266</strain>
    </source>
</reference>
<comment type="caution">
    <text evidence="4">The sequence shown here is derived from an EMBL/GenBank/DDBJ whole genome shotgun (WGS) entry which is preliminary data.</text>
</comment>
<evidence type="ECO:0000313" key="4">
    <source>
        <dbReference type="EMBL" id="GES06665.1"/>
    </source>
</evidence>
<dbReference type="Gene3D" id="3.40.50.2000">
    <property type="entry name" value="Glycogen Phosphorylase B"/>
    <property type="match status" value="2"/>
</dbReference>
<keyword evidence="5" id="KW-1185">Reference proteome</keyword>
<evidence type="ECO:0000256" key="1">
    <source>
        <dbReference type="ARBA" id="ARBA00022676"/>
    </source>
</evidence>
<dbReference type="PANTHER" id="PTHR45947">
    <property type="entry name" value="SULFOQUINOVOSYL TRANSFERASE SQD2"/>
    <property type="match status" value="1"/>
</dbReference>
<keyword evidence="1" id="KW-0328">Glycosyltransferase</keyword>
<dbReference type="Pfam" id="PF13692">
    <property type="entry name" value="Glyco_trans_1_4"/>
    <property type="match status" value="1"/>
</dbReference>
<sequence>MKILHVNKFLYRRGGAESYMLDLAELQARRGDQVAFFGMSHPENLPTGYDQHFPKYIDMTPGSRGPISQVRGVGRMMWSTSARRGMARLIQEFQPDVAHLHNIYHQLSPSVVAALRDAGVPMVMTLHDYKLACPSYSFLDHGQICTACVDGGLGEPIRRRCKDNSLAASLAVATETWLHRRFGAYDPVNVFISPSKFLAGQLTRAGIYADRLQVLDNFGDPTSIPAKTEPGGPLVFVGRLHQGKGVDTAIRAVGLLGAQGRLVIAGDGPERQALEALAEQVAPGRVTFLGRLPREEVVDLMRSATALVMPSRWYENQPMTILEAFSCGVPVIGTAMGGIPELVTDGATGRLIAADVPMELASAALALIRDPMGALAMGQSARALAIRRFGPEGHTNRLREFYAEAARMTRKAK</sequence>
<dbReference type="RefSeq" id="WP_155352385.1">
    <property type="nucleotide sequence ID" value="NZ_BAAAHL010000022.1"/>
</dbReference>
<dbReference type="InterPro" id="IPR028098">
    <property type="entry name" value="Glyco_trans_4-like_N"/>
</dbReference>
<protein>
    <submittedName>
        <fullName evidence="4">Glycosyl transferase</fullName>
    </submittedName>
</protein>